<organism evidence="1 2">
    <name type="scientific">Salvia divinorum</name>
    <name type="common">Maria pastora</name>
    <name type="synonym">Diviner's sage</name>
    <dbReference type="NCBI Taxonomy" id="28513"/>
    <lineage>
        <taxon>Eukaryota</taxon>
        <taxon>Viridiplantae</taxon>
        <taxon>Streptophyta</taxon>
        <taxon>Embryophyta</taxon>
        <taxon>Tracheophyta</taxon>
        <taxon>Spermatophyta</taxon>
        <taxon>Magnoliopsida</taxon>
        <taxon>eudicotyledons</taxon>
        <taxon>Gunneridae</taxon>
        <taxon>Pentapetalae</taxon>
        <taxon>asterids</taxon>
        <taxon>lamiids</taxon>
        <taxon>Lamiales</taxon>
        <taxon>Lamiaceae</taxon>
        <taxon>Nepetoideae</taxon>
        <taxon>Mentheae</taxon>
        <taxon>Salviinae</taxon>
        <taxon>Salvia</taxon>
        <taxon>Salvia subgen. Calosphace</taxon>
    </lineage>
</organism>
<keyword evidence="2" id="KW-1185">Reference proteome</keyword>
<comment type="caution">
    <text evidence="1">The sequence shown here is derived from an EMBL/GenBank/DDBJ whole genome shotgun (WGS) entry which is preliminary data.</text>
</comment>
<reference evidence="1 2" key="1">
    <citation type="submission" date="2024-06" db="EMBL/GenBank/DDBJ databases">
        <title>A chromosome level genome sequence of Diviner's sage (Salvia divinorum).</title>
        <authorList>
            <person name="Ford S.A."/>
            <person name="Ro D.-K."/>
            <person name="Ness R.W."/>
            <person name="Phillips M.A."/>
        </authorList>
    </citation>
    <scope>NUCLEOTIDE SEQUENCE [LARGE SCALE GENOMIC DNA]</scope>
    <source>
        <strain evidence="1">SAF-2024a</strain>
        <tissue evidence="1">Leaf</tissue>
    </source>
</reference>
<dbReference type="AlphaFoldDB" id="A0ABD1H8F6"/>
<dbReference type="InterPro" id="IPR050232">
    <property type="entry name" value="FBL13/AtMIF1-like"/>
</dbReference>
<sequence>MANREGIHLNLEVSPVENYTGEVAADDIPDEMIHHIQSFMDGRQAAQTAVLFKSWHRAWLTRPDLDLKDQDFQSPLIEFPEFAINTLQRYEDLELRICTFRLVMATVEDHHLATELIVKAIKLSATELTLRIRSSGHALFSLPNEVLDSGTLAGLSAHGCLIDLQFGKKEVSWSNLKTLNLSYVVAYGDLFYDLISKCTSLEKITLDTTTSYPTLESTTRYPPLDIEQRQLSPSCDSMIKLHKLKFLQLNRLDSSDSIYRQDLWPKFRWLKELLIWGYNYDYDWNGLRICSPSLEIIALYMYGHKITNGKFDVPNIRKFKVVGVHMPQLDEFKTSSEREWESDIQIKCDQLNDSWFSSLNKLLRMLSPSRISLSLCLAYSYIEQYTVYVGNGLPIPIVENLLISGHERRRFSAFFNALLQSCRPNCISVDTRFTFEVNLEAEFQLLGCRSYGRRDLSDDQQYLAKFQLI</sequence>
<dbReference type="EMBL" id="JBEAFC010000006">
    <property type="protein sequence ID" value="KAL1552715.1"/>
    <property type="molecule type" value="Genomic_DNA"/>
</dbReference>
<accession>A0ABD1H8F6</accession>
<evidence type="ECO:0000313" key="2">
    <source>
        <dbReference type="Proteomes" id="UP001567538"/>
    </source>
</evidence>
<gene>
    <name evidence="1" type="ORF">AAHA92_13481</name>
</gene>
<name>A0ABD1H8F6_SALDI</name>
<dbReference type="InterPro" id="IPR036047">
    <property type="entry name" value="F-box-like_dom_sf"/>
</dbReference>
<dbReference type="SUPFAM" id="SSF52047">
    <property type="entry name" value="RNI-like"/>
    <property type="match status" value="1"/>
</dbReference>
<dbReference type="SUPFAM" id="SSF81383">
    <property type="entry name" value="F-box domain"/>
    <property type="match status" value="1"/>
</dbReference>
<dbReference type="Proteomes" id="UP001567538">
    <property type="component" value="Unassembled WGS sequence"/>
</dbReference>
<dbReference type="PANTHER" id="PTHR31900:SF30">
    <property type="entry name" value="SUPERFAMILY PROTEIN, PUTATIVE-RELATED"/>
    <property type="match status" value="1"/>
</dbReference>
<dbReference type="PANTHER" id="PTHR31900">
    <property type="entry name" value="F-BOX/RNI SUPERFAMILY PROTEIN-RELATED"/>
    <property type="match status" value="1"/>
</dbReference>
<protein>
    <recommendedName>
        <fullName evidence="3">F-box protein</fullName>
    </recommendedName>
</protein>
<evidence type="ECO:0008006" key="3">
    <source>
        <dbReference type="Google" id="ProtNLM"/>
    </source>
</evidence>
<evidence type="ECO:0000313" key="1">
    <source>
        <dbReference type="EMBL" id="KAL1552715.1"/>
    </source>
</evidence>
<proteinExistence type="predicted"/>